<feature type="domain" description="UspA" evidence="2">
    <location>
        <begin position="1"/>
        <end position="147"/>
    </location>
</feature>
<evidence type="ECO:0000313" key="4">
    <source>
        <dbReference type="Proteomes" id="UP000199534"/>
    </source>
</evidence>
<dbReference type="EMBL" id="FOYQ01000001">
    <property type="protein sequence ID" value="SFR39802.1"/>
    <property type="molecule type" value="Genomic_DNA"/>
</dbReference>
<name>A0A1I6GC82_9FLAO</name>
<comment type="similarity">
    <text evidence="1">Belongs to the universal stress protein A family.</text>
</comment>
<accession>A0A1I6GC82</accession>
<dbReference type="InterPro" id="IPR006016">
    <property type="entry name" value="UspA"/>
</dbReference>
<organism evidence="3 4">
    <name type="scientific">Robiginitalea myxolifaciens</name>
    <dbReference type="NCBI Taxonomy" id="400055"/>
    <lineage>
        <taxon>Bacteria</taxon>
        <taxon>Pseudomonadati</taxon>
        <taxon>Bacteroidota</taxon>
        <taxon>Flavobacteriia</taxon>
        <taxon>Flavobacteriales</taxon>
        <taxon>Flavobacteriaceae</taxon>
        <taxon>Robiginitalea</taxon>
    </lineage>
</organism>
<dbReference type="Pfam" id="PF00582">
    <property type="entry name" value="Usp"/>
    <property type="match status" value="1"/>
</dbReference>
<proteinExistence type="inferred from homology"/>
<dbReference type="SUPFAM" id="SSF52402">
    <property type="entry name" value="Adenine nucleotide alpha hydrolases-like"/>
    <property type="match status" value="1"/>
</dbReference>
<dbReference type="PRINTS" id="PR01438">
    <property type="entry name" value="UNVRSLSTRESS"/>
</dbReference>
<gene>
    <name evidence="3" type="ORF">SAMN04490243_1568</name>
</gene>
<keyword evidence="4" id="KW-1185">Reference proteome</keyword>
<sequence>MKQVLIPTDFSLPAQEALQYVRRIFWEEACTFTLVNTYTPSIPNSRFMSRGNTIQPLQNAGPEASKRGLEQAIANSYEALPNPKHVFKYFSSYNLLAQEVADLAASLGVDLIVLGSRGAGEQESGILGSNTIRILNRVRFCPVLSVPVYHNLELPQKIVLLTDGMRPVSRKELSPLVTLATFLDIPVSLFCTGNAQDSLCEVRSLNMKCLKEQLCLPDPYGNVLPVDRVIEEGQSVIFSTAGEHLLCLPRDPYAPLEKTVGLLPLPDNAVSRLPIIFLPHLPEYSNSSQVRDTYMIGRV</sequence>
<reference evidence="3 4" key="1">
    <citation type="submission" date="2016-10" db="EMBL/GenBank/DDBJ databases">
        <authorList>
            <person name="de Groot N.N."/>
        </authorList>
    </citation>
    <scope>NUCLEOTIDE SEQUENCE [LARGE SCALE GENOMIC DNA]</scope>
    <source>
        <strain evidence="3 4">DSM 21019</strain>
    </source>
</reference>
<dbReference type="OrthoDB" id="9788959at2"/>
<dbReference type="InterPro" id="IPR006015">
    <property type="entry name" value="Universal_stress_UspA"/>
</dbReference>
<evidence type="ECO:0000259" key="2">
    <source>
        <dbReference type="Pfam" id="PF00582"/>
    </source>
</evidence>
<dbReference type="Gene3D" id="3.40.50.12370">
    <property type="match status" value="1"/>
</dbReference>
<dbReference type="Proteomes" id="UP000199534">
    <property type="component" value="Unassembled WGS sequence"/>
</dbReference>
<dbReference type="STRING" id="400055.SAMN04490243_1568"/>
<dbReference type="AlphaFoldDB" id="A0A1I6GC82"/>
<evidence type="ECO:0000313" key="3">
    <source>
        <dbReference type="EMBL" id="SFR39802.1"/>
    </source>
</evidence>
<protein>
    <submittedName>
        <fullName evidence="3">Nucleotide-binding universal stress protein, UspA family</fullName>
    </submittedName>
</protein>
<evidence type="ECO:0000256" key="1">
    <source>
        <dbReference type="ARBA" id="ARBA00008791"/>
    </source>
</evidence>
<dbReference type="RefSeq" id="WP_092981938.1">
    <property type="nucleotide sequence ID" value="NZ_FOYQ01000001.1"/>
</dbReference>
<dbReference type="CDD" id="cd00293">
    <property type="entry name" value="USP-like"/>
    <property type="match status" value="1"/>
</dbReference>